<organism evidence="2 3">
    <name type="scientific">Orbilia javanica</name>
    <dbReference type="NCBI Taxonomy" id="47235"/>
    <lineage>
        <taxon>Eukaryota</taxon>
        <taxon>Fungi</taxon>
        <taxon>Dikarya</taxon>
        <taxon>Ascomycota</taxon>
        <taxon>Pezizomycotina</taxon>
        <taxon>Orbiliomycetes</taxon>
        <taxon>Orbiliales</taxon>
        <taxon>Orbiliaceae</taxon>
        <taxon>Orbilia</taxon>
    </lineage>
</organism>
<name>A0AAN8NL11_9PEZI</name>
<keyword evidence="1" id="KW-0472">Membrane</keyword>
<sequence>MSETAAIAASAVTATTLATIGALFLRSRSSAAPPLKKRTMKITSSLCACLGGIGTLVGNLCTADSSGPDTVTCIIGGGLQVILFIYVMGSLFIKLVAEVMETLQDESPAADPAPTSSNFGGDAASSIAGSNRSTIYNILLPHLLPPSPPPLPL</sequence>
<evidence type="ECO:0000313" key="3">
    <source>
        <dbReference type="Proteomes" id="UP001313282"/>
    </source>
</evidence>
<evidence type="ECO:0000256" key="1">
    <source>
        <dbReference type="SAM" id="Phobius"/>
    </source>
</evidence>
<accession>A0AAN8NL11</accession>
<keyword evidence="1" id="KW-1133">Transmembrane helix</keyword>
<dbReference type="Proteomes" id="UP001313282">
    <property type="component" value="Unassembled WGS sequence"/>
</dbReference>
<reference evidence="2 3" key="1">
    <citation type="submission" date="2019-10" db="EMBL/GenBank/DDBJ databases">
        <authorList>
            <person name="Palmer J.M."/>
        </authorList>
    </citation>
    <scope>NUCLEOTIDE SEQUENCE [LARGE SCALE GENOMIC DNA]</scope>
    <source>
        <strain evidence="2 3">TWF718</strain>
    </source>
</reference>
<comment type="caution">
    <text evidence="2">The sequence shown here is derived from an EMBL/GenBank/DDBJ whole genome shotgun (WGS) entry which is preliminary data.</text>
</comment>
<gene>
    <name evidence="2" type="ORF">TWF718_002841</name>
</gene>
<keyword evidence="1" id="KW-0812">Transmembrane</keyword>
<evidence type="ECO:0000313" key="2">
    <source>
        <dbReference type="EMBL" id="KAK6330644.1"/>
    </source>
</evidence>
<keyword evidence="3" id="KW-1185">Reference proteome</keyword>
<dbReference type="EMBL" id="JAVHNR010000011">
    <property type="protein sequence ID" value="KAK6330644.1"/>
    <property type="molecule type" value="Genomic_DNA"/>
</dbReference>
<feature type="transmembrane region" description="Helical" evidence="1">
    <location>
        <begin position="6"/>
        <end position="25"/>
    </location>
</feature>
<proteinExistence type="predicted"/>
<protein>
    <submittedName>
        <fullName evidence="2">Uncharacterized protein</fullName>
    </submittedName>
</protein>
<feature type="transmembrane region" description="Helical" evidence="1">
    <location>
        <begin position="77"/>
        <end position="97"/>
    </location>
</feature>
<feature type="transmembrane region" description="Helical" evidence="1">
    <location>
        <begin position="46"/>
        <end position="65"/>
    </location>
</feature>
<dbReference type="AlphaFoldDB" id="A0AAN8NL11"/>